<evidence type="ECO:0000256" key="7">
    <source>
        <dbReference type="ARBA" id="ARBA00023204"/>
    </source>
</evidence>
<reference evidence="10 11" key="1">
    <citation type="submission" date="2020-08" db="EMBL/GenBank/DDBJ databases">
        <title>Genomic Encyclopedia of Type Strains, Phase IV (KMG-IV): sequencing the most valuable type-strain genomes for metagenomic binning, comparative biology and taxonomic classification.</title>
        <authorList>
            <person name="Goeker M."/>
        </authorList>
    </citation>
    <scope>NUCLEOTIDE SEQUENCE [LARGE SCALE GENOMIC DNA]</scope>
    <source>
        <strain evidence="10 11">DSM 7051</strain>
    </source>
</reference>
<gene>
    <name evidence="10" type="ORF">GGR00_004565</name>
</gene>
<evidence type="ECO:0000256" key="4">
    <source>
        <dbReference type="ARBA" id="ARBA00022603"/>
    </source>
</evidence>
<dbReference type="FunFam" id="1.10.10.10:FF:000214">
    <property type="entry name" value="Methylated-DNA--protein-cysteine methyltransferase"/>
    <property type="match status" value="1"/>
</dbReference>
<keyword evidence="7" id="KW-0234">DNA repair</keyword>
<comment type="catalytic activity">
    <reaction evidence="8">
        <text>a 6-O-methyl-2'-deoxyguanosine in DNA + L-cysteinyl-[protein] = S-methyl-L-cysteinyl-[protein] + a 2'-deoxyguanosine in DNA</text>
        <dbReference type="Rhea" id="RHEA:24000"/>
        <dbReference type="Rhea" id="RHEA-COMP:10131"/>
        <dbReference type="Rhea" id="RHEA-COMP:10132"/>
        <dbReference type="Rhea" id="RHEA-COMP:11367"/>
        <dbReference type="Rhea" id="RHEA-COMP:11368"/>
        <dbReference type="ChEBI" id="CHEBI:29950"/>
        <dbReference type="ChEBI" id="CHEBI:82612"/>
        <dbReference type="ChEBI" id="CHEBI:85445"/>
        <dbReference type="ChEBI" id="CHEBI:85448"/>
        <dbReference type="EC" id="2.1.1.63"/>
    </reaction>
</comment>
<evidence type="ECO:0000313" key="11">
    <source>
        <dbReference type="Proteomes" id="UP000536262"/>
    </source>
</evidence>
<dbReference type="GO" id="GO:0003908">
    <property type="term" value="F:methylated-DNA-[protein]-cysteine S-methyltransferase activity"/>
    <property type="evidence" value="ECO:0007669"/>
    <property type="project" value="UniProtKB-EC"/>
</dbReference>
<dbReference type="GO" id="GO:0006281">
    <property type="term" value="P:DNA repair"/>
    <property type="evidence" value="ECO:0007669"/>
    <property type="project" value="UniProtKB-KW"/>
</dbReference>
<dbReference type="InterPro" id="IPR014048">
    <property type="entry name" value="MethylDNA_cys_MeTrfase_DNA-bd"/>
</dbReference>
<dbReference type="GO" id="GO:0032259">
    <property type="term" value="P:methylation"/>
    <property type="evidence" value="ECO:0007669"/>
    <property type="project" value="UniProtKB-KW"/>
</dbReference>
<accession>A0A7X0FC96</accession>
<dbReference type="NCBIfam" id="TIGR00589">
    <property type="entry name" value="ogt"/>
    <property type="match status" value="1"/>
</dbReference>
<keyword evidence="5 10" id="KW-0808">Transferase</keyword>
<dbReference type="EMBL" id="JACHOU010000016">
    <property type="protein sequence ID" value="MBB6356749.1"/>
    <property type="molecule type" value="Genomic_DNA"/>
</dbReference>
<comment type="caution">
    <text evidence="10">The sequence shown here is derived from an EMBL/GenBank/DDBJ whole genome shotgun (WGS) entry which is preliminary data.</text>
</comment>
<dbReference type="InterPro" id="IPR036217">
    <property type="entry name" value="MethylDNA_cys_MeTrfase_DNAb"/>
</dbReference>
<dbReference type="PROSITE" id="PS00374">
    <property type="entry name" value="MGMT"/>
    <property type="match status" value="1"/>
</dbReference>
<evidence type="ECO:0000256" key="2">
    <source>
        <dbReference type="ARBA" id="ARBA00008711"/>
    </source>
</evidence>
<keyword evidence="6" id="KW-0227">DNA damage</keyword>
<protein>
    <recommendedName>
        <fullName evidence="3">methylated-DNA--[protein]-cysteine S-methyltransferase</fullName>
        <ecNumber evidence="3">2.1.1.63</ecNumber>
    </recommendedName>
</protein>
<dbReference type="Proteomes" id="UP000536262">
    <property type="component" value="Unassembled WGS sequence"/>
</dbReference>
<dbReference type="InterPro" id="IPR036388">
    <property type="entry name" value="WH-like_DNA-bd_sf"/>
</dbReference>
<evidence type="ECO:0000256" key="8">
    <source>
        <dbReference type="ARBA" id="ARBA00049348"/>
    </source>
</evidence>
<evidence type="ECO:0000256" key="5">
    <source>
        <dbReference type="ARBA" id="ARBA00022679"/>
    </source>
</evidence>
<comment type="catalytic activity">
    <reaction evidence="1">
        <text>a 4-O-methyl-thymidine in DNA + L-cysteinyl-[protein] = a thymidine in DNA + S-methyl-L-cysteinyl-[protein]</text>
        <dbReference type="Rhea" id="RHEA:53428"/>
        <dbReference type="Rhea" id="RHEA-COMP:10131"/>
        <dbReference type="Rhea" id="RHEA-COMP:10132"/>
        <dbReference type="Rhea" id="RHEA-COMP:13555"/>
        <dbReference type="Rhea" id="RHEA-COMP:13556"/>
        <dbReference type="ChEBI" id="CHEBI:29950"/>
        <dbReference type="ChEBI" id="CHEBI:82612"/>
        <dbReference type="ChEBI" id="CHEBI:137386"/>
        <dbReference type="ChEBI" id="CHEBI:137387"/>
        <dbReference type="EC" id="2.1.1.63"/>
    </reaction>
</comment>
<comment type="similarity">
    <text evidence="2">Belongs to the MGMT family.</text>
</comment>
<dbReference type="PANTHER" id="PTHR10815">
    <property type="entry name" value="METHYLATED-DNA--PROTEIN-CYSTEINE METHYLTRANSFERASE"/>
    <property type="match status" value="1"/>
</dbReference>
<keyword evidence="4 10" id="KW-0489">Methyltransferase</keyword>
<dbReference type="EC" id="2.1.1.63" evidence="3"/>
<dbReference type="InterPro" id="IPR036631">
    <property type="entry name" value="MGMT_N_sf"/>
</dbReference>
<dbReference type="InterPro" id="IPR001497">
    <property type="entry name" value="MethylDNA_cys_MeTrfase_AS"/>
</dbReference>
<feature type="domain" description="Methylated-DNA-[protein]-cysteine S-methyltransferase DNA binding" evidence="9">
    <location>
        <begin position="85"/>
        <end position="164"/>
    </location>
</feature>
<evidence type="ECO:0000259" key="9">
    <source>
        <dbReference type="Pfam" id="PF01035"/>
    </source>
</evidence>
<dbReference type="PANTHER" id="PTHR10815:SF5">
    <property type="entry name" value="METHYLATED-DNA--PROTEIN-CYSTEINE METHYLTRANSFERASE"/>
    <property type="match status" value="1"/>
</dbReference>
<name>A0A7X0FC96_9HYPH</name>
<organism evidence="10 11">
    <name type="scientific">Aminobacter aganoensis</name>
    <dbReference type="NCBI Taxonomy" id="83264"/>
    <lineage>
        <taxon>Bacteria</taxon>
        <taxon>Pseudomonadati</taxon>
        <taxon>Pseudomonadota</taxon>
        <taxon>Alphaproteobacteria</taxon>
        <taxon>Hyphomicrobiales</taxon>
        <taxon>Phyllobacteriaceae</taxon>
        <taxon>Aminobacter</taxon>
    </lineage>
</organism>
<dbReference type="Pfam" id="PF01035">
    <property type="entry name" value="DNA_binding_1"/>
    <property type="match status" value="1"/>
</dbReference>
<dbReference type="AlphaFoldDB" id="A0A7X0FC96"/>
<evidence type="ECO:0000313" key="10">
    <source>
        <dbReference type="EMBL" id="MBB6356749.1"/>
    </source>
</evidence>
<keyword evidence="11" id="KW-1185">Reference proteome</keyword>
<proteinExistence type="inferred from homology"/>
<evidence type="ECO:0000256" key="6">
    <source>
        <dbReference type="ARBA" id="ARBA00022763"/>
    </source>
</evidence>
<dbReference type="Gene3D" id="1.10.10.10">
    <property type="entry name" value="Winged helix-like DNA-binding domain superfamily/Winged helix DNA-binding domain"/>
    <property type="match status" value="1"/>
</dbReference>
<evidence type="ECO:0000256" key="1">
    <source>
        <dbReference type="ARBA" id="ARBA00001286"/>
    </source>
</evidence>
<sequence length="169" mass="18074">MLKADWIETPIGPMIAIADLHALHILEFLERKALATEVRKSQAVTGSAIAFGRSAPIDQIEVELGAYFVGKCAEFATRLAPQGTAFERQVWDGLRRIPAGTSTSYSGLAAEIGKPAAVRAVGRANGANPIAIVIPCHRVVGASGDLTGYGGGLWRKRWLLEHERRMAAG</sequence>
<dbReference type="Gene3D" id="3.30.160.70">
    <property type="entry name" value="Methylated DNA-protein cysteine methyltransferase domain"/>
    <property type="match status" value="1"/>
</dbReference>
<dbReference type="SUPFAM" id="SSF53155">
    <property type="entry name" value="Methylated DNA-protein cysteine methyltransferase domain"/>
    <property type="match status" value="1"/>
</dbReference>
<evidence type="ECO:0000256" key="3">
    <source>
        <dbReference type="ARBA" id="ARBA00011918"/>
    </source>
</evidence>
<dbReference type="CDD" id="cd06445">
    <property type="entry name" value="ATase"/>
    <property type="match status" value="1"/>
</dbReference>
<dbReference type="SUPFAM" id="SSF46767">
    <property type="entry name" value="Methylated DNA-protein cysteine methyltransferase, C-terminal domain"/>
    <property type="match status" value="1"/>
</dbReference>